<comment type="caution">
    <text evidence="3">The sequence shown here is derived from an EMBL/GenBank/DDBJ whole genome shotgun (WGS) entry which is preliminary data.</text>
</comment>
<evidence type="ECO:0000313" key="4">
    <source>
        <dbReference type="Proteomes" id="UP000649345"/>
    </source>
</evidence>
<name>A0A923RNT6_9FIRM</name>
<gene>
    <name evidence="3" type="ORF">H8S44_08000</name>
</gene>
<dbReference type="Proteomes" id="UP000649345">
    <property type="component" value="Unassembled WGS sequence"/>
</dbReference>
<dbReference type="GO" id="GO:0030435">
    <property type="term" value="P:sporulation resulting in formation of a cellular spore"/>
    <property type="evidence" value="ECO:0007669"/>
    <property type="project" value="InterPro"/>
</dbReference>
<dbReference type="Pfam" id="PF08486">
    <property type="entry name" value="SpoIID"/>
    <property type="match status" value="1"/>
</dbReference>
<evidence type="ECO:0000313" key="3">
    <source>
        <dbReference type="EMBL" id="MBC5659710.1"/>
    </source>
</evidence>
<dbReference type="InterPro" id="IPR013693">
    <property type="entry name" value="SpoIID/LytB_N"/>
</dbReference>
<protein>
    <submittedName>
        <fullName evidence="3">SpoIID/LytB domain-containing protein</fullName>
    </submittedName>
</protein>
<dbReference type="EMBL" id="JACOOR010000004">
    <property type="protein sequence ID" value="MBC5659710.1"/>
    <property type="molecule type" value="Genomic_DNA"/>
</dbReference>
<feature type="domain" description="Sporulation stage II protein D amidase enhancer LytB N-terminal" evidence="2">
    <location>
        <begin position="188"/>
        <end position="279"/>
    </location>
</feature>
<dbReference type="GO" id="GO:0030288">
    <property type="term" value="C:outer membrane-bounded periplasmic space"/>
    <property type="evidence" value="ECO:0007669"/>
    <property type="project" value="TreeGrafter"/>
</dbReference>
<feature type="compositionally biased region" description="Basic and acidic residues" evidence="1">
    <location>
        <begin position="55"/>
        <end position="69"/>
    </location>
</feature>
<keyword evidence="4" id="KW-1185">Reference proteome</keyword>
<proteinExistence type="predicted"/>
<evidence type="ECO:0000259" key="2">
    <source>
        <dbReference type="Pfam" id="PF08486"/>
    </source>
</evidence>
<sequence>MRWDLKWDRVRREKRSQVLEKTALLLLGCVILCIQVHGRGRGKEEELPVYQEEITKETDETEKINKREDSLEEEDMEAENAVLKEEPIRVLLKTDEFRDILHENVELEAADGEELSLLGGEEGKVLETGTIFLFSWEDGVLYLNGEPLADWPEVMTVQAGEQGIQAVSLNRNCGHPVYPGLLEIRPSEKGFYLINELPVETYLKGVVPSEMPSGYHSEALKAQAVCARTYAYKEQSAYGYPFCEAHVDDSVHYQVYGNVERTEATDRAVEETEGQVLVWQGELITAYYFSTSWGAVGNQEVWKDGDREMTPYLTVHQVKEGGETVDLSTEKAFRKFLKNREDTWEAELGWYRWELEEDNENLSVHVNQAEAIGTIQGIDVLERNPGGAAVRLRIRGKKQNLEIAGEYEIRELLGLPGAEIRKQDGTVSRCGSLLPSACFQITPLFDKKGELSGWKLQGGGYGHGVGMSQNAANAMGKQGKSFEEILEFFYAGAELTGIGGIW</sequence>
<organism evidence="3 4">
    <name type="scientific">Anaerosacchariphilus hominis</name>
    <dbReference type="NCBI Taxonomy" id="2763017"/>
    <lineage>
        <taxon>Bacteria</taxon>
        <taxon>Bacillati</taxon>
        <taxon>Bacillota</taxon>
        <taxon>Clostridia</taxon>
        <taxon>Lachnospirales</taxon>
        <taxon>Lachnospiraceae</taxon>
        <taxon>Anaerosacchariphilus</taxon>
    </lineage>
</organism>
<reference evidence="3" key="1">
    <citation type="submission" date="2020-08" db="EMBL/GenBank/DDBJ databases">
        <title>Genome public.</title>
        <authorList>
            <person name="Liu C."/>
            <person name="Sun Q."/>
        </authorList>
    </citation>
    <scope>NUCLEOTIDE SEQUENCE</scope>
    <source>
        <strain evidence="3">NSJ-68</strain>
    </source>
</reference>
<dbReference type="PANTHER" id="PTHR30032:SF4">
    <property type="entry name" value="AMIDASE ENHANCER"/>
    <property type="match status" value="1"/>
</dbReference>
<dbReference type="AlphaFoldDB" id="A0A923RNT6"/>
<dbReference type="PANTHER" id="PTHR30032">
    <property type="entry name" value="N-ACETYLMURAMOYL-L-ALANINE AMIDASE-RELATED"/>
    <property type="match status" value="1"/>
</dbReference>
<accession>A0A923RNT6</accession>
<dbReference type="RefSeq" id="WP_186872020.1">
    <property type="nucleotide sequence ID" value="NZ_JACOOR010000004.1"/>
</dbReference>
<feature type="region of interest" description="Disordered" evidence="1">
    <location>
        <begin position="55"/>
        <end position="75"/>
    </location>
</feature>
<dbReference type="InterPro" id="IPR013486">
    <property type="entry name" value="SpoIID/LytB"/>
</dbReference>
<dbReference type="NCBIfam" id="TIGR02669">
    <property type="entry name" value="SpoIID_LytB"/>
    <property type="match status" value="1"/>
</dbReference>
<dbReference type="InterPro" id="IPR051922">
    <property type="entry name" value="Bact_Sporulation_Assoc"/>
</dbReference>
<evidence type="ECO:0000256" key="1">
    <source>
        <dbReference type="SAM" id="MobiDB-lite"/>
    </source>
</evidence>